<comment type="caution">
    <text evidence="1">The sequence shown here is derived from an EMBL/GenBank/DDBJ whole genome shotgun (WGS) entry which is preliminary data.</text>
</comment>
<dbReference type="EMBL" id="MTEI01000035">
    <property type="protein sequence ID" value="OQW85798.1"/>
    <property type="molecule type" value="Genomic_DNA"/>
</dbReference>
<accession>A0A1W9KNR8</accession>
<sequence>MSNDRLRTLVEAHLAIEAQEAAEAGTLGYMARALTLATMPHSKQEGNEFHRKNGAFSMSMLAPSNVGLPYGSKPRLLVAYLTTEAVRKGERDIILGDSLSDFMRELGLQPTGGRWGSITGLKQQMTRLFSSSVHCQWENKDSTSISNMPIVSKAQLWWDPKNPDQTGLWESTVRLGEDFFAEVVANPIPIDLRAVRAIKQSPMALDIYFWLTHRLSYLKKSYARDIPWAALQMQFGSNYPTTAQGIRDFRKQFMGQMRKVLTVYPEARVEDSASGLILKPSPSHIPRLIPKK</sequence>
<organism evidence="1 2">
    <name type="scientific">Rhodoferax ferrireducens</name>
    <dbReference type="NCBI Taxonomy" id="192843"/>
    <lineage>
        <taxon>Bacteria</taxon>
        <taxon>Pseudomonadati</taxon>
        <taxon>Pseudomonadota</taxon>
        <taxon>Betaproteobacteria</taxon>
        <taxon>Burkholderiales</taxon>
        <taxon>Comamonadaceae</taxon>
        <taxon>Rhodoferax</taxon>
    </lineage>
</organism>
<name>A0A1W9KNR8_9BURK</name>
<gene>
    <name evidence="1" type="ORF">BWK72_20515</name>
</gene>
<evidence type="ECO:0000313" key="2">
    <source>
        <dbReference type="Proteomes" id="UP000192505"/>
    </source>
</evidence>
<protein>
    <submittedName>
        <fullName evidence="1">Pirin</fullName>
    </submittedName>
</protein>
<dbReference type="InterPro" id="IPR006881">
    <property type="entry name" value="RepA_C"/>
</dbReference>
<reference evidence="1 2" key="1">
    <citation type="submission" date="2017-01" db="EMBL/GenBank/DDBJ databases">
        <title>Novel large sulfur bacteria in the metagenomes of groundwater-fed chemosynthetic microbial mats in the Lake Huron basin.</title>
        <authorList>
            <person name="Sharrar A.M."/>
            <person name="Flood B.E."/>
            <person name="Bailey J.V."/>
            <person name="Jones D.S."/>
            <person name="Biddanda B."/>
            <person name="Ruberg S.A."/>
            <person name="Marcus D.N."/>
            <person name="Dick G.J."/>
        </authorList>
    </citation>
    <scope>NUCLEOTIDE SEQUENCE [LARGE SCALE GENOMIC DNA]</scope>
    <source>
        <strain evidence="1">A7</strain>
    </source>
</reference>
<dbReference type="Pfam" id="PF04796">
    <property type="entry name" value="RepA_C"/>
    <property type="match status" value="1"/>
</dbReference>
<dbReference type="Proteomes" id="UP000192505">
    <property type="component" value="Unassembled WGS sequence"/>
</dbReference>
<evidence type="ECO:0000313" key="1">
    <source>
        <dbReference type="EMBL" id="OQW85798.1"/>
    </source>
</evidence>
<proteinExistence type="predicted"/>
<dbReference type="AlphaFoldDB" id="A0A1W9KNR8"/>